<evidence type="ECO:0000313" key="4">
    <source>
        <dbReference type="Proteomes" id="UP000834106"/>
    </source>
</evidence>
<dbReference type="Proteomes" id="UP000834106">
    <property type="component" value="Chromosome 17"/>
</dbReference>
<dbReference type="GO" id="GO:0009451">
    <property type="term" value="P:RNA modification"/>
    <property type="evidence" value="ECO:0007669"/>
    <property type="project" value="InterPro"/>
</dbReference>
<reference evidence="3" key="1">
    <citation type="submission" date="2023-05" db="EMBL/GenBank/DDBJ databases">
        <authorList>
            <person name="Huff M."/>
        </authorList>
    </citation>
    <scope>NUCLEOTIDE SEQUENCE</scope>
</reference>
<gene>
    <name evidence="3" type="ORF">FPE_LOCUS27269</name>
</gene>
<dbReference type="PROSITE" id="PS51375">
    <property type="entry name" value="PPR"/>
    <property type="match status" value="1"/>
</dbReference>
<accession>A0AAD2A2K0</accession>
<keyword evidence="4" id="KW-1185">Reference proteome</keyword>
<protein>
    <recommendedName>
        <fullName evidence="5">Pentatricopeptide repeat-containing protein</fullName>
    </recommendedName>
</protein>
<dbReference type="Pfam" id="PF13041">
    <property type="entry name" value="PPR_2"/>
    <property type="match status" value="1"/>
</dbReference>
<keyword evidence="1" id="KW-0677">Repeat</keyword>
<evidence type="ECO:0000256" key="1">
    <source>
        <dbReference type="ARBA" id="ARBA00022737"/>
    </source>
</evidence>
<dbReference type="NCBIfam" id="TIGR00756">
    <property type="entry name" value="PPR"/>
    <property type="match status" value="1"/>
</dbReference>
<dbReference type="AlphaFoldDB" id="A0AAD2A2K0"/>
<dbReference type="EMBL" id="OU503052">
    <property type="protein sequence ID" value="CAI9779839.1"/>
    <property type="molecule type" value="Genomic_DNA"/>
</dbReference>
<dbReference type="Gene3D" id="1.25.40.10">
    <property type="entry name" value="Tetratricopeptide repeat domain"/>
    <property type="match status" value="1"/>
</dbReference>
<feature type="repeat" description="PPR" evidence="2">
    <location>
        <begin position="19"/>
        <end position="53"/>
    </location>
</feature>
<dbReference type="InterPro" id="IPR046960">
    <property type="entry name" value="PPR_At4g14850-like_plant"/>
</dbReference>
<organism evidence="3 4">
    <name type="scientific">Fraxinus pennsylvanica</name>
    <dbReference type="NCBI Taxonomy" id="56036"/>
    <lineage>
        <taxon>Eukaryota</taxon>
        <taxon>Viridiplantae</taxon>
        <taxon>Streptophyta</taxon>
        <taxon>Embryophyta</taxon>
        <taxon>Tracheophyta</taxon>
        <taxon>Spermatophyta</taxon>
        <taxon>Magnoliopsida</taxon>
        <taxon>eudicotyledons</taxon>
        <taxon>Gunneridae</taxon>
        <taxon>Pentapetalae</taxon>
        <taxon>asterids</taxon>
        <taxon>lamiids</taxon>
        <taxon>Lamiales</taxon>
        <taxon>Oleaceae</taxon>
        <taxon>Oleeae</taxon>
        <taxon>Fraxinus</taxon>
    </lineage>
</organism>
<name>A0AAD2A2K0_9LAMI</name>
<proteinExistence type="predicted"/>
<evidence type="ECO:0008006" key="5">
    <source>
        <dbReference type="Google" id="ProtNLM"/>
    </source>
</evidence>
<dbReference type="InterPro" id="IPR011990">
    <property type="entry name" value="TPR-like_helical_dom_sf"/>
</dbReference>
<sequence>MSSNALSIFRDCSTSGLLSLVSYNVVISGLVENVQAEEGFEIFKLMGRRGLAPDFFTFAGLLRASEPTYDLSVGMQLHCQIVKLGLDYTNFTANNLIGMYPKFHLIEEQRWCLG</sequence>
<dbReference type="InterPro" id="IPR002885">
    <property type="entry name" value="PPR_rpt"/>
</dbReference>
<dbReference type="GO" id="GO:0003723">
    <property type="term" value="F:RNA binding"/>
    <property type="evidence" value="ECO:0007669"/>
    <property type="project" value="InterPro"/>
</dbReference>
<dbReference type="PANTHER" id="PTHR47926">
    <property type="entry name" value="PENTATRICOPEPTIDE REPEAT-CONTAINING PROTEIN"/>
    <property type="match status" value="1"/>
</dbReference>
<evidence type="ECO:0000313" key="3">
    <source>
        <dbReference type="EMBL" id="CAI9779839.1"/>
    </source>
</evidence>
<evidence type="ECO:0000256" key="2">
    <source>
        <dbReference type="PROSITE-ProRule" id="PRU00708"/>
    </source>
</evidence>